<dbReference type="PANTHER" id="PTHR12827:SF3">
    <property type="entry name" value="ANAPHASE-PROMOTING COMPLEX SUBUNIT 1"/>
    <property type="match status" value="1"/>
</dbReference>
<keyword evidence="6" id="KW-1185">Reference proteome</keyword>
<dbReference type="EMBL" id="CYKH01001934">
    <property type="protein sequence ID" value="CUG91498.1"/>
    <property type="molecule type" value="Genomic_DNA"/>
</dbReference>
<dbReference type="VEuPathDB" id="TriTrypDB:BSAL_32385"/>
<feature type="compositionally biased region" description="Low complexity" evidence="4">
    <location>
        <begin position="184"/>
        <end position="204"/>
    </location>
</feature>
<dbReference type="InterPro" id="IPR024990">
    <property type="entry name" value="Apc1"/>
</dbReference>
<feature type="non-terminal residue" evidence="5">
    <location>
        <position position="520"/>
    </location>
</feature>
<dbReference type="PANTHER" id="PTHR12827">
    <property type="entry name" value="MEIOTIC CHECKPOINT REGULATOR TSG24 FAMILY MEMBER"/>
    <property type="match status" value="1"/>
</dbReference>
<dbReference type="GO" id="GO:0070979">
    <property type="term" value="P:protein K11-linked ubiquitination"/>
    <property type="evidence" value="ECO:0007669"/>
    <property type="project" value="TreeGrafter"/>
</dbReference>
<dbReference type="AlphaFoldDB" id="A0A0S4JMX0"/>
<keyword evidence="2" id="KW-0498">Mitosis</keyword>
<dbReference type="GO" id="GO:0031145">
    <property type="term" value="P:anaphase-promoting complex-dependent catabolic process"/>
    <property type="evidence" value="ECO:0007669"/>
    <property type="project" value="TreeGrafter"/>
</dbReference>
<dbReference type="GO" id="GO:0060090">
    <property type="term" value="F:molecular adaptor activity"/>
    <property type="evidence" value="ECO:0007669"/>
    <property type="project" value="TreeGrafter"/>
</dbReference>
<evidence type="ECO:0000256" key="4">
    <source>
        <dbReference type="SAM" id="MobiDB-lite"/>
    </source>
</evidence>
<accession>A0A0S4JMX0</accession>
<keyword evidence="3" id="KW-0131">Cell cycle</keyword>
<dbReference type="GO" id="GO:0005680">
    <property type="term" value="C:anaphase-promoting complex"/>
    <property type="evidence" value="ECO:0007669"/>
    <property type="project" value="InterPro"/>
</dbReference>
<protein>
    <submittedName>
        <fullName evidence="5">Cyclosome subunit-like protein, putative</fullName>
    </submittedName>
</protein>
<name>A0A0S4JMX0_BODSA</name>
<keyword evidence="1" id="KW-0132">Cell division</keyword>
<evidence type="ECO:0000313" key="5">
    <source>
        <dbReference type="EMBL" id="CUG91498.1"/>
    </source>
</evidence>
<evidence type="ECO:0000256" key="3">
    <source>
        <dbReference type="ARBA" id="ARBA00023306"/>
    </source>
</evidence>
<organism evidence="5 6">
    <name type="scientific">Bodo saltans</name>
    <name type="common">Flagellated protozoan</name>
    <dbReference type="NCBI Taxonomy" id="75058"/>
    <lineage>
        <taxon>Eukaryota</taxon>
        <taxon>Discoba</taxon>
        <taxon>Euglenozoa</taxon>
        <taxon>Kinetoplastea</taxon>
        <taxon>Metakinetoplastina</taxon>
        <taxon>Eubodonida</taxon>
        <taxon>Bodonidae</taxon>
        <taxon>Bodo</taxon>
    </lineage>
</organism>
<sequence>MDVLSVSRCSIRALSSSMEVRVIDVPHLHILSHPVVKHVFSMLPSLHPLLPLSRTYELLQWLIASLWHVTGDLEFSSDWTTWNAFTERLKCVFVHSLATDQGFDNLCAEHTQDSSSSSSKKTFSPLRNLLESGKPEQATPASIVKFFDSVFINSSLFDEPPSAKFGHHAWNFGTDPTSEGDACNNTTNSSRPPLSSSSTEQRQSSTHWERKECAALALGLHLLFESLKIQPSYWSELNTLGTLLADLCAILGLQQFVRYHTTLLCVSENHSPTMRAFDHNESLSSYISQNEFSDVFGECSSVLLKDGVPFDIHSILADVLHGPQHAAHSIQLWPKLPSLQDSHPIQIATNLLDVYYQTFCTARSKNIHAFQTTWWSCLISDIAQRAALQEAVTRGWLSIGVSQLLLEALQIAKDHADYDWPEEVKYFVGRMLFEEGCRMYITEVAPSPSLMFQTRDAKILRLASERAIGKMYNASLVDDDGVQLDAEFSGRWADGRLDSVQAMLSTAVPISISGRGDGTD</sequence>
<evidence type="ECO:0000256" key="2">
    <source>
        <dbReference type="ARBA" id="ARBA00022776"/>
    </source>
</evidence>
<dbReference type="GO" id="GO:0051301">
    <property type="term" value="P:cell division"/>
    <property type="evidence" value="ECO:0007669"/>
    <property type="project" value="UniProtKB-KW"/>
</dbReference>
<feature type="region of interest" description="Disordered" evidence="4">
    <location>
        <begin position="176"/>
        <end position="204"/>
    </location>
</feature>
<reference evidence="6" key="1">
    <citation type="submission" date="2015-09" db="EMBL/GenBank/DDBJ databases">
        <authorList>
            <consortium name="Pathogen Informatics"/>
        </authorList>
    </citation>
    <scope>NUCLEOTIDE SEQUENCE [LARGE SCALE GENOMIC DNA]</scope>
    <source>
        <strain evidence="6">Lake Konstanz</strain>
    </source>
</reference>
<evidence type="ECO:0000313" key="6">
    <source>
        <dbReference type="Proteomes" id="UP000051952"/>
    </source>
</evidence>
<gene>
    <name evidence="5" type="ORF">BSAL_32385</name>
</gene>
<dbReference type="GO" id="GO:0007091">
    <property type="term" value="P:metaphase/anaphase transition of mitotic cell cycle"/>
    <property type="evidence" value="ECO:0007669"/>
    <property type="project" value="TreeGrafter"/>
</dbReference>
<proteinExistence type="predicted"/>
<dbReference type="Proteomes" id="UP000051952">
    <property type="component" value="Unassembled WGS sequence"/>
</dbReference>
<evidence type="ECO:0000256" key="1">
    <source>
        <dbReference type="ARBA" id="ARBA00022618"/>
    </source>
</evidence>